<gene>
    <name evidence="2" type="ORF">FBT96_12480</name>
</gene>
<dbReference type="RefSeq" id="WP_136907117.1">
    <property type="nucleotide sequence ID" value="NZ_SWJZ01000050.1"/>
</dbReference>
<dbReference type="AlphaFoldDB" id="A0A4U1JQ42"/>
<dbReference type="OrthoDB" id="9976146at2"/>
<proteinExistence type="predicted"/>
<accession>A0A4U1JQ42</accession>
<protein>
    <submittedName>
        <fullName evidence="2">Uncharacterized protein</fullName>
    </submittedName>
</protein>
<organism evidence="2 3">
    <name type="scientific">Rhodobacter capsulatus</name>
    <name type="common">Rhodopseudomonas capsulata</name>
    <dbReference type="NCBI Taxonomy" id="1061"/>
    <lineage>
        <taxon>Bacteria</taxon>
        <taxon>Pseudomonadati</taxon>
        <taxon>Pseudomonadota</taxon>
        <taxon>Alphaproteobacteria</taxon>
        <taxon>Rhodobacterales</taxon>
        <taxon>Rhodobacter group</taxon>
        <taxon>Rhodobacter</taxon>
    </lineage>
</organism>
<evidence type="ECO:0000256" key="1">
    <source>
        <dbReference type="SAM" id="MobiDB-lite"/>
    </source>
</evidence>
<evidence type="ECO:0000313" key="2">
    <source>
        <dbReference type="EMBL" id="TKD17953.1"/>
    </source>
</evidence>
<evidence type="ECO:0000313" key="3">
    <source>
        <dbReference type="Proteomes" id="UP000310597"/>
    </source>
</evidence>
<reference evidence="2 3" key="1">
    <citation type="submission" date="2019-04" db="EMBL/GenBank/DDBJ databases">
        <title>Draft Whole-Genome sequence of the purple photosynthetic bacterium Rhodobacter capsulatus SP108 with an indigenous class A beta-lactamase.</title>
        <authorList>
            <person name="Robertson S."/>
            <person name="Meyer T.E."/>
            <person name="Kyndt J.A."/>
        </authorList>
    </citation>
    <scope>NUCLEOTIDE SEQUENCE [LARGE SCALE GENOMIC DNA]</scope>
    <source>
        <strain evidence="2 3">SP108</strain>
    </source>
</reference>
<dbReference type="Proteomes" id="UP000310597">
    <property type="component" value="Unassembled WGS sequence"/>
</dbReference>
<comment type="caution">
    <text evidence="2">The sequence shown here is derived from an EMBL/GenBank/DDBJ whole genome shotgun (WGS) entry which is preliminary data.</text>
</comment>
<feature type="region of interest" description="Disordered" evidence="1">
    <location>
        <begin position="89"/>
        <end position="149"/>
    </location>
</feature>
<dbReference type="EMBL" id="SWJZ01000050">
    <property type="protein sequence ID" value="TKD17953.1"/>
    <property type="molecule type" value="Genomic_DNA"/>
</dbReference>
<name>A0A4U1JQ42_RHOCA</name>
<sequence length="149" mass="15495">MTDEIEVVLTGPAKIRDTVKRPGDKVRVTDAEREQLRAAGVLAEDAAALIENADADLNAAVVDWQARALSAEAQLKLLEARVIELQGGPLPVAEDQDAPPLSGTEDSLEPVQAGDQAEAQPAGEDGALIEEDPAAEQTPAKAGRGKAKG</sequence>